<evidence type="ECO:0000256" key="2">
    <source>
        <dbReference type="ARBA" id="ARBA00022723"/>
    </source>
</evidence>
<keyword evidence="7" id="KW-1185">Reference proteome</keyword>
<evidence type="ECO:0000313" key="6">
    <source>
        <dbReference type="EMBL" id="KAL1849600.1"/>
    </source>
</evidence>
<feature type="chain" id="PRO_5047049739" evidence="5">
    <location>
        <begin position="18"/>
        <end position="109"/>
    </location>
</feature>
<dbReference type="EMBL" id="JAZHXJ010000867">
    <property type="protein sequence ID" value="KAL1849600.1"/>
    <property type="molecule type" value="Genomic_DNA"/>
</dbReference>
<reference evidence="6 7" key="1">
    <citation type="journal article" date="2024" name="Commun. Biol.">
        <title>Comparative genomic analysis of thermophilic fungi reveals convergent evolutionary adaptations and gene losses.</title>
        <authorList>
            <person name="Steindorff A.S."/>
            <person name="Aguilar-Pontes M.V."/>
            <person name="Robinson A.J."/>
            <person name="Andreopoulos B."/>
            <person name="LaButti K."/>
            <person name="Kuo A."/>
            <person name="Mondo S."/>
            <person name="Riley R."/>
            <person name="Otillar R."/>
            <person name="Haridas S."/>
            <person name="Lipzen A."/>
            <person name="Grimwood J."/>
            <person name="Schmutz J."/>
            <person name="Clum A."/>
            <person name="Reid I.D."/>
            <person name="Moisan M.C."/>
            <person name="Butler G."/>
            <person name="Nguyen T.T.M."/>
            <person name="Dewar K."/>
            <person name="Conant G."/>
            <person name="Drula E."/>
            <person name="Henrissat B."/>
            <person name="Hansel C."/>
            <person name="Singer S."/>
            <person name="Hutchinson M.I."/>
            <person name="de Vries R.P."/>
            <person name="Natvig D.O."/>
            <person name="Powell A.J."/>
            <person name="Tsang A."/>
            <person name="Grigoriev I.V."/>
        </authorList>
    </citation>
    <scope>NUCLEOTIDE SEQUENCE [LARGE SCALE GENOMIC DNA]</scope>
    <source>
        <strain evidence="6 7">ATCC 24622</strain>
    </source>
</reference>
<gene>
    <name evidence="6" type="ORF">VTK73DRAFT_9847</name>
</gene>
<dbReference type="PANTHER" id="PTHR46300:SF5">
    <property type="entry name" value="CYTOCHROME P450"/>
    <property type="match status" value="1"/>
</dbReference>
<comment type="similarity">
    <text evidence="1">Belongs to the cytochrome P450 family.</text>
</comment>
<proteinExistence type="inferred from homology"/>
<accession>A0ABR3VZT5</accession>
<evidence type="ECO:0000313" key="7">
    <source>
        <dbReference type="Proteomes" id="UP001586593"/>
    </source>
</evidence>
<dbReference type="SUPFAM" id="SSF48264">
    <property type="entry name" value="Cytochrome P450"/>
    <property type="match status" value="1"/>
</dbReference>
<keyword evidence="3" id="KW-0560">Oxidoreductase</keyword>
<dbReference type="Proteomes" id="UP001586593">
    <property type="component" value="Unassembled WGS sequence"/>
</dbReference>
<organism evidence="6 7">
    <name type="scientific">Phialemonium thermophilum</name>
    <dbReference type="NCBI Taxonomy" id="223376"/>
    <lineage>
        <taxon>Eukaryota</taxon>
        <taxon>Fungi</taxon>
        <taxon>Dikarya</taxon>
        <taxon>Ascomycota</taxon>
        <taxon>Pezizomycotina</taxon>
        <taxon>Sordariomycetes</taxon>
        <taxon>Sordariomycetidae</taxon>
        <taxon>Cephalothecales</taxon>
        <taxon>Cephalothecaceae</taxon>
        <taxon>Phialemonium</taxon>
    </lineage>
</organism>
<keyword evidence="5" id="KW-0732">Signal</keyword>
<dbReference type="InterPro" id="IPR036396">
    <property type="entry name" value="Cyt_P450_sf"/>
</dbReference>
<dbReference type="Gene3D" id="1.10.630.10">
    <property type="entry name" value="Cytochrome P450"/>
    <property type="match status" value="1"/>
</dbReference>
<protein>
    <submittedName>
        <fullName evidence="6">Uncharacterized protein</fullName>
    </submittedName>
</protein>
<dbReference type="PANTHER" id="PTHR46300">
    <property type="entry name" value="P450, PUTATIVE (EUROFUNG)-RELATED-RELATED"/>
    <property type="match status" value="1"/>
</dbReference>
<feature type="signal peptide" evidence="5">
    <location>
        <begin position="1"/>
        <end position="17"/>
    </location>
</feature>
<keyword evidence="2" id="KW-0479">Metal-binding</keyword>
<evidence type="ECO:0000256" key="5">
    <source>
        <dbReference type="SAM" id="SignalP"/>
    </source>
</evidence>
<keyword evidence="4" id="KW-0408">Iron</keyword>
<name>A0ABR3VZT5_9PEZI</name>
<sequence length="109" mass="12392">MALWLVALIGLTATALCYVAAGLVRARRRPPLPPSPPREFLLGHYRTVPIDEAFKFYADLGKQYKSDVLFFETFGTKWVVLNSLKAAVELLDKRGSNYADRPRFVLFEE</sequence>
<evidence type="ECO:0000256" key="3">
    <source>
        <dbReference type="ARBA" id="ARBA00023002"/>
    </source>
</evidence>
<comment type="caution">
    <text evidence="6">The sequence shown here is derived from an EMBL/GenBank/DDBJ whole genome shotgun (WGS) entry which is preliminary data.</text>
</comment>
<evidence type="ECO:0000256" key="1">
    <source>
        <dbReference type="ARBA" id="ARBA00010617"/>
    </source>
</evidence>
<evidence type="ECO:0000256" key="4">
    <source>
        <dbReference type="ARBA" id="ARBA00023004"/>
    </source>
</evidence>
<dbReference type="InterPro" id="IPR050364">
    <property type="entry name" value="Cytochrome_P450_fung"/>
</dbReference>